<feature type="domain" description="Condensation" evidence="1">
    <location>
        <begin position="9"/>
        <end position="106"/>
    </location>
</feature>
<proteinExistence type="predicted"/>
<dbReference type="Gene3D" id="3.30.559.10">
    <property type="entry name" value="Chloramphenicol acetyltransferase-like domain"/>
    <property type="match status" value="1"/>
</dbReference>
<organism evidence="2 3">
    <name type="scientific">Streptomyces varsoviensis</name>
    <dbReference type="NCBI Taxonomy" id="67373"/>
    <lineage>
        <taxon>Bacteria</taxon>
        <taxon>Bacillati</taxon>
        <taxon>Actinomycetota</taxon>
        <taxon>Actinomycetes</taxon>
        <taxon>Kitasatosporales</taxon>
        <taxon>Streptomycetaceae</taxon>
        <taxon>Streptomyces</taxon>
    </lineage>
</organism>
<evidence type="ECO:0000259" key="1">
    <source>
        <dbReference type="Pfam" id="PF00668"/>
    </source>
</evidence>
<dbReference type="Pfam" id="PF00668">
    <property type="entry name" value="Condensation"/>
    <property type="match status" value="1"/>
</dbReference>
<dbReference type="InterPro" id="IPR023213">
    <property type="entry name" value="CAT-like_dom_sf"/>
</dbReference>
<evidence type="ECO:0000313" key="2">
    <source>
        <dbReference type="EMBL" id="KOG53038.1"/>
    </source>
</evidence>
<accession>A0ABR5ISF7</accession>
<evidence type="ECO:0000313" key="3">
    <source>
        <dbReference type="Proteomes" id="UP000037020"/>
    </source>
</evidence>
<dbReference type="SUPFAM" id="SSF52777">
    <property type="entry name" value="CoA-dependent acyltransferases"/>
    <property type="match status" value="1"/>
</dbReference>
<keyword evidence="3" id="KW-1185">Reference proteome</keyword>
<dbReference type="EMBL" id="LGUT01004357">
    <property type="protein sequence ID" value="KOG53038.1"/>
    <property type="molecule type" value="Genomic_DNA"/>
</dbReference>
<gene>
    <name evidence="2" type="ORF">ADK38_44215</name>
</gene>
<reference evidence="2 3" key="1">
    <citation type="submission" date="2015-07" db="EMBL/GenBank/DDBJ databases">
        <authorList>
            <person name="Ju K.-S."/>
            <person name="Doroghazi J.R."/>
            <person name="Metcalf W.W."/>
        </authorList>
    </citation>
    <scope>NUCLEOTIDE SEQUENCE [LARGE SCALE GENOMIC DNA]</scope>
    <source>
        <strain evidence="2 3">NRRL B-3589</strain>
    </source>
</reference>
<comment type="caution">
    <text evidence="2">The sequence shown here is derived from an EMBL/GenBank/DDBJ whole genome shotgun (WGS) entry which is preliminary data.</text>
</comment>
<protein>
    <recommendedName>
        <fullName evidence="1">Condensation domain-containing protein</fullName>
    </recommendedName>
</protein>
<name>A0ABR5ISF7_9ACTN</name>
<sequence>MSRQSRVIEDILPLSPLQEGLLFHSVYDEAAPDVYTVQLVFHLDGELDHEAMRAAGGALLQRHSNLRVAFRQRKTGEWAQLVARTVPLPWADADLSAIADETERTAEADRL</sequence>
<dbReference type="InterPro" id="IPR001242">
    <property type="entry name" value="Condensation_dom"/>
</dbReference>
<dbReference type="Proteomes" id="UP000037020">
    <property type="component" value="Unassembled WGS sequence"/>
</dbReference>
<feature type="non-terminal residue" evidence="2">
    <location>
        <position position="111"/>
    </location>
</feature>